<keyword evidence="2" id="KW-1185">Reference proteome</keyword>
<gene>
    <name evidence="1" type="ORF">BC6307_20140</name>
</gene>
<evidence type="ECO:0000313" key="1">
    <source>
        <dbReference type="EMBL" id="AST94436.1"/>
    </source>
</evidence>
<dbReference type="AlphaFoldDB" id="A0A223KY41"/>
<dbReference type="EMBL" id="CP018866">
    <property type="protein sequence ID" value="AST94436.1"/>
    <property type="molecule type" value="Genomic_DNA"/>
</dbReference>
<evidence type="ECO:0008006" key="3">
    <source>
        <dbReference type="Google" id="ProtNLM"/>
    </source>
</evidence>
<dbReference type="RefSeq" id="WP_066420824.1">
    <property type="nucleotide sequence ID" value="NZ_CP018866.1"/>
</dbReference>
<dbReference type="Proteomes" id="UP000215224">
    <property type="component" value="Chromosome"/>
</dbReference>
<dbReference type="Pfam" id="PF11148">
    <property type="entry name" value="DUF2922"/>
    <property type="match status" value="1"/>
</dbReference>
<reference evidence="1 2" key="1">
    <citation type="submission" date="2016-12" db="EMBL/GenBank/DDBJ databases">
        <title>The whole genome sequencing and assembly of Bacillus cohnii DSM 6307T strain.</title>
        <authorList>
            <person name="Lee Y.-J."/>
            <person name="Yi H."/>
            <person name="Bahn Y.-S."/>
            <person name="Kim J.F."/>
            <person name="Lee D.-W."/>
        </authorList>
    </citation>
    <scope>NUCLEOTIDE SEQUENCE [LARGE SCALE GENOMIC DNA]</scope>
    <source>
        <strain evidence="1 2">DSM 6307</strain>
    </source>
</reference>
<sequence length="72" mass="7978">MKTLELIFLNEMGRQAKLVVDEPREDVTEAEITSAMDAIIASGVFTTNGGNYVTKHSAKVIERTETVFEMAE</sequence>
<organism evidence="1 2">
    <name type="scientific">Sutcliffiella cohnii</name>
    <dbReference type="NCBI Taxonomy" id="33932"/>
    <lineage>
        <taxon>Bacteria</taxon>
        <taxon>Bacillati</taxon>
        <taxon>Bacillota</taxon>
        <taxon>Bacilli</taxon>
        <taxon>Bacillales</taxon>
        <taxon>Bacillaceae</taxon>
        <taxon>Sutcliffiella</taxon>
    </lineage>
</organism>
<accession>A0A223KY41</accession>
<evidence type="ECO:0000313" key="2">
    <source>
        <dbReference type="Proteomes" id="UP000215224"/>
    </source>
</evidence>
<dbReference type="InterPro" id="IPR021321">
    <property type="entry name" value="DUF2922"/>
</dbReference>
<name>A0A223KY41_9BACI</name>
<proteinExistence type="predicted"/>
<dbReference type="STRING" id="1314751.GCA_001591425_04483"/>
<protein>
    <recommendedName>
        <fullName evidence="3">DUF2922 domain-containing protein</fullName>
    </recommendedName>
</protein>
<dbReference type="KEGG" id="bcoh:BC6307_20140"/>